<dbReference type="Gene3D" id="3.30.70.1230">
    <property type="entry name" value="Nucleotide cyclase"/>
    <property type="match status" value="1"/>
</dbReference>
<comment type="caution">
    <text evidence="1">The sequence shown here is derived from an EMBL/GenBank/DDBJ whole genome shotgun (WGS) entry which is preliminary data.</text>
</comment>
<dbReference type="SUPFAM" id="SSF55073">
    <property type="entry name" value="Nucleotide cyclase"/>
    <property type="match status" value="1"/>
</dbReference>
<evidence type="ECO:0000313" key="2">
    <source>
        <dbReference type="Proteomes" id="UP001221217"/>
    </source>
</evidence>
<dbReference type="EMBL" id="JAQQAL010000011">
    <property type="protein sequence ID" value="MDC7226468.1"/>
    <property type="molecule type" value="Genomic_DNA"/>
</dbReference>
<sequence>MDNRTMILLVRRLLPGYNLHERTGIPSSVAIPNQNAARQIMSDIVKTNMFLDFVLLLIDFSDQGRGIAGRKISIPYLRQILNGIYQMGYIFDVSNKIFVENPNERKTRNWGTLKTGQEYTLAFLRVDIVGNTKMVRKHNAAELEKVYLSMRDILVNSVEKRNGRVWHWDGDGGLAAFIFGNMNESAVLSGMELLHELFLYNNLECPIEDGLNVRIAVHSGPFEYTSNNEIMQNSDTVKRVAELEHKHTSVNCLTISEPVKMMLETLTSKQFREFKTTNKRSYFEYRVRLGCNE</sequence>
<name>A0AAJ1IBZ8_9SPIO</name>
<dbReference type="Proteomes" id="UP001221217">
    <property type="component" value="Unassembled WGS sequence"/>
</dbReference>
<protein>
    <recommendedName>
        <fullName evidence="3">Guanylate cyclase domain-containing protein</fullName>
    </recommendedName>
</protein>
<dbReference type="AlphaFoldDB" id="A0AAJ1IBZ8"/>
<organism evidence="1 2">
    <name type="scientific">Candidatus Thalassospirochaeta sargassi</name>
    <dbReference type="NCBI Taxonomy" id="3119039"/>
    <lineage>
        <taxon>Bacteria</taxon>
        <taxon>Pseudomonadati</taxon>
        <taxon>Spirochaetota</taxon>
        <taxon>Spirochaetia</taxon>
        <taxon>Spirochaetales</taxon>
        <taxon>Spirochaetaceae</taxon>
        <taxon>Candidatus Thalassospirochaeta</taxon>
    </lineage>
</organism>
<proteinExistence type="predicted"/>
<evidence type="ECO:0000313" key="1">
    <source>
        <dbReference type="EMBL" id="MDC7226468.1"/>
    </source>
</evidence>
<dbReference type="InterPro" id="IPR029787">
    <property type="entry name" value="Nucleotide_cyclase"/>
</dbReference>
<accession>A0AAJ1IBZ8</accession>
<gene>
    <name evidence="1" type="ORF">PQJ61_06865</name>
</gene>
<reference evidence="1 2" key="1">
    <citation type="submission" date="2022-12" db="EMBL/GenBank/DDBJ databases">
        <title>Metagenome assembled genome from gulf of manar.</title>
        <authorList>
            <person name="Kohli P."/>
            <person name="Pk S."/>
            <person name="Venkata Ramana C."/>
            <person name="Sasikala C."/>
        </authorList>
    </citation>
    <scope>NUCLEOTIDE SEQUENCE [LARGE SCALE GENOMIC DNA]</scope>
    <source>
        <strain evidence="1">JB008</strain>
    </source>
</reference>
<evidence type="ECO:0008006" key="3">
    <source>
        <dbReference type="Google" id="ProtNLM"/>
    </source>
</evidence>